<keyword evidence="1" id="KW-1133">Transmembrane helix</keyword>
<gene>
    <name evidence="2" type="ORF">SAMN06264365_13055</name>
</gene>
<keyword evidence="3" id="KW-1185">Reference proteome</keyword>
<keyword evidence="1" id="KW-0812">Transmembrane</keyword>
<accession>A0A239IP43</accession>
<dbReference type="EMBL" id="FZNR01000030">
    <property type="protein sequence ID" value="SNS95556.1"/>
    <property type="molecule type" value="Genomic_DNA"/>
</dbReference>
<organism evidence="2 3">
    <name type="scientific">Actinoplanes regularis</name>
    <dbReference type="NCBI Taxonomy" id="52697"/>
    <lineage>
        <taxon>Bacteria</taxon>
        <taxon>Bacillati</taxon>
        <taxon>Actinomycetota</taxon>
        <taxon>Actinomycetes</taxon>
        <taxon>Micromonosporales</taxon>
        <taxon>Micromonosporaceae</taxon>
        <taxon>Actinoplanes</taxon>
    </lineage>
</organism>
<dbReference type="AlphaFoldDB" id="A0A239IP43"/>
<keyword evidence="1" id="KW-0472">Membrane</keyword>
<reference evidence="2 3" key="1">
    <citation type="submission" date="2017-06" db="EMBL/GenBank/DDBJ databases">
        <authorList>
            <person name="Kim H.J."/>
            <person name="Triplett B.A."/>
        </authorList>
    </citation>
    <scope>NUCLEOTIDE SEQUENCE [LARGE SCALE GENOMIC DNA]</scope>
    <source>
        <strain evidence="2 3">DSM 43151</strain>
    </source>
</reference>
<protein>
    <submittedName>
        <fullName evidence="2">Mercuric ion transport protein</fullName>
    </submittedName>
</protein>
<dbReference type="RefSeq" id="WP_089298643.1">
    <property type="nucleotide sequence ID" value="NZ_BOMU01000111.1"/>
</dbReference>
<evidence type="ECO:0000313" key="2">
    <source>
        <dbReference type="EMBL" id="SNS95556.1"/>
    </source>
</evidence>
<dbReference type="Proteomes" id="UP000198415">
    <property type="component" value="Unassembled WGS sequence"/>
</dbReference>
<evidence type="ECO:0000256" key="1">
    <source>
        <dbReference type="SAM" id="Phobius"/>
    </source>
</evidence>
<feature type="transmembrane region" description="Helical" evidence="1">
    <location>
        <begin position="50"/>
        <end position="69"/>
    </location>
</feature>
<feature type="transmembrane region" description="Helical" evidence="1">
    <location>
        <begin position="12"/>
        <end position="38"/>
    </location>
</feature>
<evidence type="ECO:0000313" key="3">
    <source>
        <dbReference type="Proteomes" id="UP000198415"/>
    </source>
</evidence>
<proteinExistence type="predicted"/>
<name>A0A239IP43_9ACTN</name>
<sequence>MPTLADGLRRLLPSGLTGLAGVACAACCVLPMLLAAGALSGAGWAVAGDWMPGITVALAAGAGGAWWWASRRRHRAGCAGGGCACGTR</sequence>